<dbReference type="AlphaFoldDB" id="A0A432VUI2"/>
<evidence type="ECO:0000256" key="3">
    <source>
        <dbReference type="ARBA" id="ARBA00022989"/>
    </source>
</evidence>
<gene>
    <name evidence="6" type="ORF">CWE06_06035</name>
</gene>
<dbReference type="Pfam" id="PF04973">
    <property type="entry name" value="NMN_transporter"/>
    <property type="match status" value="1"/>
</dbReference>
<feature type="transmembrane region" description="Helical" evidence="5">
    <location>
        <begin position="80"/>
        <end position="105"/>
    </location>
</feature>
<evidence type="ECO:0000256" key="4">
    <source>
        <dbReference type="ARBA" id="ARBA00023136"/>
    </source>
</evidence>
<feature type="transmembrane region" description="Helical" evidence="5">
    <location>
        <begin position="126"/>
        <end position="144"/>
    </location>
</feature>
<dbReference type="GO" id="GO:0034257">
    <property type="term" value="F:nicotinamide riboside transmembrane transporter activity"/>
    <property type="evidence" value="ECO:0007669"/>
    <property type="project" value="InterPro"/>
</dbReference>
<dbReference type="GO" id="GO:0016020">
    <property type="term" value="C:membrane"/>
    <property type="evidence" value="ECO:0007669"/>
    <property type="project" value="UniProtKB-SubCell"/>
</dbReference>
<name>A0A432VUI2_9GAMM</name>
<keyword evidence="4 5" id="KW-0472">Membrane</keyword>
<dbReference type="InterPro" id="IPR006419">
    <property type="entry name" value="NMN_transpt_PnuC"/>
</dbReference>
<protein>
    <submittedName>
        <fullName evidence="6">Nicotinamide mononucleotide transporter</fullName>
    </submittedName>
</protein>
<organism evidence="6 7">
    <name type="scientific">Aliidiomarina haloalkalitolerans</name>
    <dbReference type="NCBI Taxonomy" id="859059"/>
    <lineage>
        <taxon>Bacteria</taxon>
        <taxon>Pseudomonadati</taxon>
        <taxon>Pseudomonadota</taxon>
        <taxon>Gammaproteobacteria</taxon>
        <taxon>Alteromonadales</taxon>
        <taxon>Idiomarinaceae</taxon>
        <taxon>Aliidiomarina</taxon>
    </lineage>
</organism>
<reference evidence="6 7" key="1">
    <citation type="journal article" date="2011" name="Front. Microbiol.">
        <title>Genomic signatures of strain selection and enhancement in Bacillus atrophaeus var. globigii, a historical biowarfare simulant.</title>
        <authorList>
            <person name="Gibbons H.S."/>
            <person name="Broomall S.M."/>
            <person name="McNew L.A."/>
            <person name="Daligault H."/>
            <person name="Chapman C."/>
            <person name="Bruce D."/>
            <person name="Karavis M."/>
            <person name="Krepps M."/>
            <person name="McGregor P.A."/>
            <person name="Hong C."/>
            <person name="Park K.H."/>
            <person name="Akmal A."/>
            <person name="Feldman A."/>
            <person name="Lin J.S."/>
            <person name="Chang W.E."/>
            <person name="Higgs B.W."/>
            <person name="Demirev P."/>
            <person name="Lindquist J."/>
            <person name="Liem A."/>
            <person name="Fochler E."/>
            <person name="Read T.D."/>
            <person name="Tapia R."/>
            <person name="Johnson S."/>
            <person name="Bishop-Lilly K.A."/>
            <person name="Detter C."/>
            <person name="Han C."/>
            <person name="Sozhamannan S."/>
            <person name="Rosenzweig C.N."/>
            <person name="Skowronski E.W."/>
        </authorList>
    </citation>
    <scope>NUCLEOTIDE SEQUENCE [LARGE SCALE GENOMIC DNA]</scope>
    <source>
        <strain evidence="6 7">AK5</strain>
    </source>
</reference>
<dbReference type="RefSeq" id="WP_126792182.1">
    <property type="nucleotide sequence ID" value="NZ_PIPI01000003.1"/>
</dbReference>
<keyword evidence="7" id="KW-1185">Reference proteome</keyword>
<dbReference type="OrthoDB" id="7064848at2"/>
<feature type="transmembrane region" description="Helical" evidence="5">
    <location>
        <begin position="197"/>
        <end position="214"/>
    </location>
</feature>
<comment type="subcellular location">
    <subcellularLocation>
        <location evidence="1">Membrane</location>
        <topology evidence="1">Multi-pass membrane protein</topology>
    </subcellularLocation>
</comment>
<evidence type="ECO:0000256" key="2">
    <source>
        <dbReference type="ARBA" id="ARBA00022692"/>
    </source>
</evidence>
<evidence type="ECO:0000256" key="5">
    <source>
        <dbReference type="SAM" id="Phobius"/>
    </source>
</evidence>
<evidence type="ECO:0000313" key="7">
    <source>
        <dbReference type="Proteomes" id="UP000288212"/>
    </source>
</evidence>
<keyword evidence="2 5" id="KW-0812">Transmembrane</keyword>
<feature type="transmembrane region" description="Helical" evidence="5">
    <location>
        <begin position="220"/>
        <end position="239"/>
    </location>
</feature>
<evidence type="ECO:0000313" key="6">
    <source>
        <dbReference type="EMBL" id="RUO20183.1"/>
    </source>
</evidence>
<dbReference type="Proteomes" id="UP000288212">
    <property type="component" value="Unassembled WGS sequence"/>
</dbReference>
<dbReference type="NCBIfam" id="TIGR01528">
    <property type="entry name" value="NMN_trans_PnuC"/>
    <property type="match status" value="1"/>
</dbReference>
<dbReference type="EMBL" id="PIPI01000003">
    <property type="protein sequence ID" value="RUO20183.1"/>
    <property type="molecule type" value="Genomic_DNA"/>
</dbReference>
<feature type="transmembrane region" description="Helical" evidence="5">
    <location>
        <begin position="40"/>
        <end position="60"/>
    </location>
</feature>
<evidence type="ECO:0000256" key="1">
    <source>
        <dbReference type="ARBA" id="ARBA00004141"/>
    </source>
</evidence>
<sequence length="244" mass="27402">MQLLDKLLNEWARPWAVIWFSCGVIALSAGFWLSTDRGTFDLIMLMVAIIGLVCVLALAFRKNKAGNGLGMLANLGESMVQGRSGATGLMLAPLFYFLTHLYALFDWRRNQDANGDMQPRQAGLSVWLITGVFIAIGLAIFPWLNAQLQQYSFIGADTDTALSLLGLDISWYQINVLAFVLGVTAQTTMILRYSMSWLLWIIVNFVWLAVKNLANNNVIFAIQTMVYQVNALLALYGWWQAHRR</sequence>
<proteinExistence type="predicted"/>
<keyword evidence="3 5" id="KW-1133">Transmembrane helix</keyword>
<accession>A0A432VUI2</accession>
<feature type="transmembrane region" description="Helical" evidence="5">
    <location>
        <begin position="12"/>
        <end position="33"/>
    </location>
</feature>
<comment type="caution">
    <text evidence="6">The sequence shown here is derived from an EMBL/GenBank/DDBJ whole genome shotgun (WGS) entry which is preliminary data.</text>
</comment>
<feature type="transmembrane region" description="Helical" evidence="5">
    <location>
        <begin position="164"/>
        <end position="185"/>
    </location>
</feature>